<dbReference type="PANTHER" id="PTHR45180">
    <property type="entry name" value="OS01G0307686 PROTEIN"/>
    <property type="match status" value="1"/>
</dbReference>
<reference evidence="2 3" key="1">
    <citation type="submission" date="2015-05" db="EMBL/GenBank/DDBJ databases">
        <title>Complete genome sequence of a sulfur-oxidizing gammaproteobacterium strain HA5.</title>
        <authorList>
            <person name="Miura A."/>
            <person name="Kojima H."/>
            <person name="Fukui M."/>
        </authorList>
    </citation>
    <scope>NUCLEOTIDE SEQUENCE [LARGE SCALE GENOMIC DNA]</scope>
    <source>
        <strain evidence="2 3">HA5</strain>
    </source>
</reference>
<dbReference type="PANTHER" id="PTHR45180:SF1">
    <property type="entry name" value="OS01G0307686 PROTEIN"/>
    <property type="match status" value="1"/>
</dbReference>
<dbReference type="SUPFAM" id="SSF53335">
    <property type="entry name" value="S-adenosyl-L-methionine-dependent methyltransferases"/>
    <property type="match status" value="1"/>
</dbReference>
<dbReference type="InterPro" id="IPR029063">
    <property type="entry name" value="SAM-dependent_MTases_sf"/>
</dbReference>
<name>A0A1B4XI83_9GAMM</name>
<dbReference type="Gene3D" id="3.40.50.150">
    <property type="entry name" value="Vaccinia Virus protein VP39"/>
    <property type="match status" value="1"/>
</dbReference>
<dbReference type="Proteomes" id="UP000243180">
    <property type="component" value="Chromosome"/>
</dbReference>
<gene>
    <name evidence="2" type="ORF">SCL_2207</name>
</gene>
<accession>A0A1B4XI83</accession>
<dbReference type="EMBL" id="AP014879">
    <property type="protein sequence ID" value="BAV34496.1"/>
    <property type="molecule type" value="Genomic_DNA"/>
</dbReference>
<dbReference type="GO" id="GO:0032259">
    <property type="term" value="P:methylation"/>
    <property type="evidence" value="ECO:0007669"/>
    <property type="project" value="UniProtKB-KW"/>
</dbReference>
<evidence type="ECO:0000313" key="2">
    <source>
        <dbReference type="EMBL" id="BAV34496.1"/>
    </source>
</evidence>
<keyword evidence="2" id="KW-0808">Transferase</keyword>
<dbReference type="GO" id="GO:0008757">
    <property type="term" value="F:S-adenosylmethionine-dependent methyltransferase activity"/>
    <property type="evidence" value="ECO:0007669"/>
    <property type="project" value="InterPro"/>
</dbReference>
<sequence>MNAGFKDHFSDRAVDYARYRPDYPAALYEFLAKVVKRHELAWDCGTGSGQAALGLVAYFDRIIATDPSVEQIQNAARHEKVSYFVAPAEQTEIPSHSVDLVTVAQAVHWFDMERFYPEVRRVLKPDGMLAIWCYGLTRVNPAVDRVVQHYYTNIVGPYWPPERRYIDEKYETIPFPFAELPAPEFYIKAEWDLNEFMGYLHTWSATRRFEQKNEQNPLLIVHRLLAKTWGDPLTRQTVRWPLYLRLGKVNFL</sequence>
<keyword evidence="3" id="KW-1185">Reference proteome</keyword>
<dbReference type="InterPro" id="IPR013216">
    <property type="entry name" value="Methyltransf_11"/>
</dbReference>
<organism evidence="2 3">
    <name type="scientific">Sulfuricaulis limicola</name>
    <dbReference type="NCBI Taxonomy" id="1620215"/>
    <lineage>
        <taxon>Bacteria</taxon>
        <taxon>Pseudomonadati</taxon>
        <taxon>Pseudomonadota</taxon>
        <taxon>Gammaproteobacteria</taxon>
        <taxon>Acidiferrobacterales</taxon>
        <taxon>Acidiferrobacteraceae</taxon>
        <taxon>Sulfuricaulis</taxon>
    </lineage>
</organism>
<dbReference type="KEGG" id="slim:SCL_2207"/>
<keyword evidence="2" id="KW-0489">Methyltransferase</keyword>
<evidence type="ECO:0000313" key="3">
    <source>
        <dbReference type="Proteomes" id="UP000243180"/>
    </source>
</evidence>
<dbReference type="OrthoDB" id="9797252at2"/>
<dbReference type="Pfam" id="PF08241">
    <property type="entry name" value="Methyltransf_11"/>
    <property type="match status" value="1"/>
</dbReference>
<dbReference type="CDD" id="cd02440">
    <property type="entry name" value="AdoMet_MTases"/>
    <property type="match status" value="1"/>
</dbReference>
<dbReference type="RefSeq" id="WP_096361231.1">
    <property type="nucleotide sequence ID" value="NZ_AP014879.1"/>
</dbReference>
<dbReference type="InParanoid" id="A0A1B4XI83"/>
<evidence type="ECO:0000259" key="1">
    <source>
        <dbReference type="Pfam" id="PF08241"/>
    </source>
</evidence>
<dbReference type="AlphaFoldDB" id="A0A1B4XI83"/>
<feature type="domain" description="Methyltransferase type 11" evidence="1">
    <location>
        <begin position="43"/>
        <end position="131"/>
    </location>
</feature>
<proteinExistence type="predicted"/>
<protein>
    <submittedName>
        <fullName evidence="2">SAM-dependent methyltransferase</fullName>
    </submittedName>
</protein>